<dbReference type="Gene3D" id="1.10.260.40">
    <property type="entry name" value="lambda repressor-like DNA-binding domains"/>
    <property type="match status" value="1"/>
</dbReference>
<gene>
    <name evidence="2" type="ORF">FYJ51_01650</name>
</gene>
<dbReference type="Pfam" id="PF01381">
    <property type="entry name" value="HTH_3"/>
    <property type="match status" value="1"/>
</dbReference>
<comment type="caution">
    <text evidence="2">The sequence shown here is derived from an EMBL/GenBank/DDBJ whole genome shotgun (WGS) entry which is preliminary data.</text>
</comment>
<dbReference type="GO" id="GO:0003677">
    <property type="term" value="F:DNA binding"/>
    <property type="evidence" value="ECO:0007669"/>
    <property type="project" value="InterPro"/>
</dbReference>
<dbReference type="AlphaFoldDB" id="A0A7X2NQA3"/>
<dbReference type="RefSeq" id="WP_205946110.1">
    <property type="nucleotide sequence ID" value="NZ_VUMN01000002.1"/>
</dbReference>
<dbReference type="Proteomes" id="UP000461880">
    <property type="component" value="Unassembled WGS sequence"/>
</dbReference>
<dbReference type="PROSITE" id="PS50943">
    <property type="entry name" value="HTH_CROC1"/>
    <property type="match status" value="1"/>
</dbReference>
<dbReference type="EMBL" id="VUMN01000002">
    <property type="protein sequence ID" value="MSS57614.1"/>
    <property type="molecule type" value="Genomic_DNA"/>
</dbReference>
<organism evidence="2 3">
    <name type="scientific">Stecheria intestinalis</name>
    <dbReference type="NCBI Taxonomy" id="2606630"/>
    <lineage>
        <taxon>Bacteria</taxon>
        <taxon>Bacillati</taxon>
        <taxon>Bacillota</taxon>
        <taxon>Erysipelotrichia</taxon>
        <taxon>Erysipelotrichales</taxon>
        <taxon>Erysipelotrichaceae</taxon>
        <taxon>Stecheria</taxon>
    </lineage>
</organism>
<reference evidence="2 3" key="1">
    <citation type="submission" date="2019-08" db="EMBL/GenBank/DDBJ databases">
        <title>In-depth cultivation of the pig gut microbiome towards novel bacterial diversity and tailored functional studies.</title>
        <authorList>
            <person name="Wylensek D."/>
            <person name="Hitch T.C.A."/>
            <person name="Clavel T."/>
        </authorList>
    </citation>
    <scope>NUCLEOTIDE SEQUENCE [LARGE SCALE GENOMIC DNA]</scope>
    <source>
        <strain evidence="2 3">Oil+RF-744-GAM-WT-6</strain>
    </source>
</reference>
<protein>
    <submittedName>
        <fullName evidence="2">Helix-turn-helix transcriptional regulator</fullName>
    </submittedName>
</protein>
<keyword evidence="3" id="KW-1185">Reference proteome</keyword>
<dbReference type="SUPFAM" id="SSF47413">
    <property type="entry name" value="lambda repressor-like DNA-binding domains"/>
    <property type="match status" value="1"/>
</dbReference>
<dbReference type="SMART" id="SM00530">
    <property type="entry name" value="HTH_XRE"/>
    <property type="match status" value="1"/>
</dbReference>
<dbReference type="InterPro" id="IPR010982">
    <property type="entry name" value="Lambda_DNA-bd_dom_sf"/>
</dbReference>
<proteinExistence type="predicted"/>
<dbReference type="InterPro" id="IPR001387">
    <property type="entry name" value="Cro/C1-type_HTH"/>
</dbReference>
<accession>A0A7X2NQA3</accession>
<dbReference type="CDD" id="cd00093">
    <property type="entry name" value="HTH_XRE"/>
    <property type="match status" value="1"/>
</dbReference>
<feature type="domain" description="HTH cro/C1-type" evidence="1">
    <location>
        <begin position="4"/>
        <end position="61"/>
    </location>
</feature>
<name>A0A7X2NQA3_9FIRM</name>
<evidence type="ECO:0000259" key="1">
    <source>
        <dbReference type="PROSITE" id="PS50943"/>
    </source>
</evidence>
<evidence type="ECO:0000313" key="2">
    <source>
        <dbReference type="EMBL" id="MSS57614.1"/>
    </source>
</evidence>
<sequence length="64" mass="7726">MIKLKEFRSKQHLTPLEMAEQLSISLSQYYKLEEGYKKPSYELMERFAKSFPKANMRLVFFDTE</sequence>
<evidence type="ECO:0000313" key="3">
    <source>
        <dbReference type="Proteomes" id="UP000461880"/>
    </source>
</evidence>